<reference evidence="2" key="1">
    <citation type="journal article" date="2019" name="Sci. Rep.">
        <title>Draft genome of Tanacetum cinerariifolium, the natural source of mosquito coil.</title>
        <authorList>
            <person name="Yamashiro T."/>
            <person name="Shiraishi A."/>
            <person name="Satake H."/>
            <person name="Nakayama K."/>
        </authorList>
    </citation>
    <scope>NUCLEOTIDE SEQUENCE</scope>
</reference>
<evidence type="ECO:0000256" key="1">
    <source>
        <dbReference type="SAM" id="MobiDB-lite"/>
    </source>
</evidence>
<evidence type="ECO:0000313" key="2">
    <source>
        <dbReference type="EMBL" id="GFD24295.1"/>
    </source>
</evidence>
<feature type="compositionally biased region" description="Basic and acidic residues" evidence="1">
    <location>
        <begin position="116"/>
        <end position="131"/>
    </location>
</feature>
<gene>
    <name evidence="2" type="ORF">Tci_896264</name>
</gene>
<accession>A0A699UN40</accession>
<dbReference type="EMBL" id="BKCJ011351337">
    <property type="protein sequence ID" value="GFD24295.1"/>
    <property type="molecule type" value="Genomic_DNA"/>
</dbReference>
<feature type="non-terminal residue" evidence="2">
    <location>
        <position position="1"/>
    </location>
</feature>
<dbReference type="AlphaFoldDB" id="A0A699UN40"/>
<comment type="caution">
    <text evidence="2">The sequence shown here is derived from an EMBL/GenBank/DDBJ whole genome shotgun (WGS) entry which is preliminary data.</text>
</comment>
<organism evidence="2">
    <name type="scientific">Tanacetum cinerariifolium</name>
    <name type="common">Dalmatian daisy</name>
    <name type="synonym">Chrysanthemum cinerariifolium</name>
    <dbReference type="NCBI Taxonomy" id="118510"/>
    <lineage>
        <taxon>Eukaryota</taxon>
        <taxon>Viridiplantae</taxon>
        <taxon>Streptophyta</taxon>
        <taxon>Embryophyta</taxon>
        <taxon>Tracheophyta</taxon>
        <taxon>Spermatophyta</taxon>
        <taxon>Magnoliopsida</taxon>
        <taxon>eudicotyledons</taxon>
        <taxon>Gunneridae</taxon>
        <taxon>Pentapetalae</taxon>
        <taxon>asterids</taxon>
        <taxon>campanulids</taxon>
        <taxon>Asterales</taxon>
        <taxon>Asteraceae</taxon>
        <taxon>Asteroideae</taxon>
        <taxon>Anthemideae</taxon>
        <taxon>Anthemidinae</taxon>
        <taxon>Tanacetum</taxon>
    </lineage>
</organism>
<proteinExistence type="predicted"/>
<feature type="non-terminal residue" evidence="2">
    <location>
        <position position="137"/>
    </location>
</feature>
<feature type="region of interest" description="Disordered" evidence="1">
    <location>
        <begin position="109"/>
        <end position="137"/>
    </location>
</feature>
<feature type="compositionally biased region" description="Polar residues" evidence="1">
    <location>
        <begin position="62"/>
        <end position="72"/>
    </location>
</feature>
<sequence length="137" mass="14561">AEPFQRRSDQLLASIGITYVTGNRDQIRPGRGFDRTGGRDYAIPPGQKCIDDALAHSLGQNAFRQPRNSGTPASFAGGNTGGEAGRATPGRLCPDPRRDACARSCQRHGASGADLGARDAGRHALRPDPHKLFSRAL</sequence>
<name>A0A699UN40_TANCI</name>
<feature type="region of interest" description="Disordered" evidence="1">
    <location>
        <begin position="62"/>
        <end position="95"/>
    </location>
</feature>
<protein>
    <submittedName>
        <fullName evidence="2">Uncharacterized protein</fullName>
    </submittedName>
</protein>